<evidence type="ECO:0000256" key="1">
    <source>
        <dbReference type="SAM" id="MobiDB-lite"/>
    </source>
</evidence>
<dbReference type="EMBL" id="JAHRHJ020000006">
    <property type="protein sequence ID" value="KAH9312361.1"/>
    <property type="molecule type" value="Genomic_DNA"/>
</dbReference>
<keyword evidence="3" id="KW-1185">Reference proteome</keyword>
<organism evidence="2 3">
    <name type="scientific">Taxus chinensis</name>
    <name type="common">Chinese yew</name>
    <name type="synonym">Taxus wallichiana var. chinensis</name>
    <dbReference type="NCBI Taxonomy" id="29808"/>
    <lineage>
        <taxon>Eukaryota</taxon>
        <taxon>Viridiplantae</taxon>
        <taxon>Streptophyta</taxon>
        <taxon>Embryophyta</taxon>
        <taxon>Tracheophyta</taxon>
        <taxon>Spermatophyta</taxon>
        <taxon>Pinopsida</taxon>
        <taxon>Pinidae</taxon>
        <taxon>Conifers II</taxon>
        <taxon>Cupressales</taxon>
        <taxon>Taxaceae</taxon>
        <taxon>Taxus</taxon>
    </lineage>
</organism>
<evidence type="ECO:0000313" key="3">
    <source>
        <dbReference type="Proteomes" id="UP000824469"/>
    </source>
</evidence>
<comment type="caution">
    <text evidence="2">The sequence shown here is derived from an EMBL/GenBank/DDBJ whole genome shotgun (WGS) entry which is preliminary data.</text>
</comment>
<reference evidence="2 3" key="1">
    <citation type="journal article" date="2021" name="Nat. Plants">
        <title>The Taxus genome provides insights into paclitaxel biosynthesis.</title>
        <authorList>
            <person name="Xiong X."/>
            <person name="Gou J."/>
            <person name="Liao Q."/>
            <person name="Li Y."/>
            <person name="Zhou Q."/>
            <person name="Bi G."/>
            <person name="Li C."/>
            <person name="Du R."/>
            <person name="Wang X."/>
            <person name="Sun T."/>
            <person name="Guo L."/>
            <person name="Liang H."/>
            <person name="Lu P."/>
            <person name="Wu Y."/>
            <person name="Zhang Z."/>
            <person name="Ro D.K."/>
            <person name="Shang Y."/>
            <person name="Huang S."/>
            <person name="Yan J."/>
        </authorList>
    </citation>
    <scope>NUCLEOTIDE SEQUENCE [LARGE SCALE GENOMIC DNA]</scope>
    <source>
        <strain evidence="2">Ta-2019</strain>
    </source>
</reference>
<feature type="non-terminal residue" evidence="2">
    <location>
        <position position="1"/>
    </location>
</feature>
<protein>
    <recommendedName>
        <fullName evidence="4">Retrotransposon gag domain-containing protein</fullName>
    </recommendedName>
</protein>
<accession>A0AA38FXK7</accession>
<feature type="compositionally biased region" description="Low complexity" evidence="1">
    <location>
        <begin position="7"/>
        <end position="29"/>
    </location>
</feature>
<feature type="non-terminal residue" evidence="2">
    <location>
        <position position="123"/>
    </location>
</feature>
<gene>
    <name evidence="2" type="ORF">KI387_027396</name>
</gene>
<sequence>NEEEEQANNNNQPPPGDNANVGVDNNNVNIPVQPKNKKARLAEKITIDIKRISPPKFGRTTLGDGAENFLNKMEKYFAIRIFSEETKAIWRAYQLSHEASSWWDNRKAELNIDESNITCDQFK</sequence>
<dbReference type="AlphaFoldDB" id="A0AA38FXK7"/>
<feature type="region of interest" description="Disordered" evidence="1">
    <location>
        <begin position="1"/>
        <end position="31"/>
    </location>
</feature>
<proteinExistence type="predicted"/>
<evidence type="ECO:0000313" key="2">
    <source>
        <dbReference type="EMBL" id="KAH9312361.1"/>
    </source>
</evidence>
<name>A0AA38FXK7_TAXCH</name>
<dbReference type="Proteomes" id="UP000824469">
    <property type="component" value="Unassembled WGS sequence"/>
</dbReference>
<evidence type="ECO:0008006" key="4">
    <source>
        <dbReference type="Google" id="ProtNLM"/>
    </source>
</evidence>